<feature type="binding site" evidence="7">
    <location>
        <position position="204"/>
    </location>
    <ligand>
        <name>Zn(2+)</name>
        <dbReference type="ChEBI" id="CHEBI:29105"/>
        <label>2</label>
    </ligand>
</feature>
<feature type="active site" evidence="6">
    <location>
        <position position="169"/>
    </location>
</feature>
<evidence type="ECO:0000313" key="9">
    <source>
        <dbReference type="EMBL" id="ORY50226.1"/>
    </source>
</evidence>
<dbReference type="Pfam" id="PF07687">
    <property type="entry name" value="M20_dimer"/>
    <property type="match status" value="1"/>
</dbReference>
<dbReference type="GO" id="GO:0004181">
    <property type="term" value="F:metallocarboxypeptidase activity"/>
    <property type="evidence" value="ECO:0007669"/>
    <property type="project" value="InterPro"/>
</dbReference>
<keyword evidence="3 7" id="KW-0479">Metal-binding</keyword>
<keyword evidence="9" id="KW-0121">Carboxypeptidase</keyword>
<comment type="similarity">
    <text evidence="1">Belongs to the peptidase M20A family.</text>
</comment>
<feature type="active site" description="Proton acceptor" evidence="6">
    <location>
        <position position="238"/>
    </location>
</feature>
<evidence type="ECO:0000313" key="10">
    <source>
        <dbReference type="Proteomes" id="UP000193642"/>
    </source>
</evidence>
<dbReference type="InterPro" id="IPR017141">
    <property type="entry name" value="Pept_M20_carboxypep"/>
</dbReference>
<feature type="binding site" evidence="7">
    <location>
        <position position="204"/>
    </location>
    <ligand>
        <name>Zn(2+)</name>
        <dbReference type="ChEBI" id="CHEBI:29105"/>
        <label>1</label>
    </ligand>
</feature>
<gene>
    <name evidence="9" type="ORF">BCR33DRAFT_757298</name>
</gene>
<dbReference type="EMBL" id="MCGO01000007">
    <property type="protein sequence ID" value="ORY50226.1"/>
    <property type="molecule type" value="Genomic_DNA"/>
</dbReference>
<protein>
    <submittedName>
        <fullName evidence="9">Carboxypeptidase S</fullName>
    </submittedName>
</protein>
<dbReference type="PANTHER" id="PTHR45962">
    <property type="entry name" value="N-FATTY-ACYL-AMINO ACID SYNTHASE/HYDROLASE PM20D1"/>
    <property type="match status" value="1"/>
</dbReference>
<dbReference type="CDD" id="cd05674">
    <property type="entry name" value="M20_yscS"/>
    <property type="match status" value="1"/>
</dbReference>
<dbReference type="Gene3D" id="3.30.70.360">
    <property type="match status" value="1"/>
</dbReference>
<reference evidence="9 10" key="1">
    <citation type="submission" date="2016-07" db="EMBL/GenBank/DDBJ databases">
        <title>Pervasive Adenine N6-methylation of Active Genes in Fungi.</title>
        <authorList>
            <consortium name="DOE Joint Genome Institute"/>
            <person name="Mondo S.J."/>
            <person name="Dannebaum R.O."/>
            <person name="Kuo R.C."/>
            <person name="Labutti K."/>
            <person name="Haridas S."/>
            <person name="Kuo A."/>
            <person name="Salamov A."/>
            <person name="Ahrendt S.R."/>
            <person name="Lipzen A."/>
            <person name="Sullivan W."/>
            <person name="Andreopoulos W.B."/>
            <person name="Clum A."/>
            <person name="Lindquist E."/>
            <person name="Daum C."/>
            <person name="Ramamoorthy G.K."/>
            <person name="Gryganskyi A."/>
            <person name="Culley D."/>
            <person name="Magnuson J.K."/>
            <person name="James T.Y."/>
            <person name="O'Malley M.A."/>
            <person name="Stajich J.E."/>
            <person name="Spatafora J.W."/>
            <person name="Visel A."/>
            <person name="Grigoriev I.V."/>
        </authorList>
    </citation>
    <scope>NUCLEOTIDE SEQUENCE [LARGE SCALE GENOMIC DNA]</scope>
    <source>
        <strain evidence="9 10">JEL800</strain>
    </source>
</reference>
<evidence type="ECO:0000256" key="5">
    <source>
        <dbReference type="ARBA" id="ARBA00022833"/>
    </source>
</evidence>
<keyword evidence="4" id="KW-0378">Hydrolase</keyword>
<evidence type="ECO:0000256" key="3">
    <source>
        <dbReference type="ARBA" id="ARBA00022723"/>
    </source>
</evidence>
<dbReference type="InterPro" id="IPR011650">
    <property type="entry name" value="Peptidase_M20_dimer"/>
</dbReference>
<dbReference type="PANTHER" id="PTHR45962:SF1">
    <property type="entry name" value="N-FATTY-ACYL-AMINO ACID SYNTHASE_HYDROLASE PM20D1"/>
    <property type="match status" value="1"/>
</dbReference>
<dbReference type="InterPro" id="IPR047177">
    <property type="entry name" value="Pept_M20A"/>
</dbReference>
<dbReference type="SUPFAM" id="SSF55031">
    <property type="entry name" value="Bacterial exopeptidase dimerisation domain"/>
    <property type="match status" value="1"/>
</dbReference>
<dbReference type="FunFam" id="1.10.150.900:FF:000003">
    <property type="entry name" value="N-fatty-acyl-amino acid synthase/hydrolase PM20D1"/>
    <property type="match status" value="1"/>
</dbReference>
<dbReference type="InterPro" id="IPR002933">
    <property type="entry name" value="Peptidase_M20"/>
</dbReference>
<dbReference type="GO" id="GO:0051603">
    <property type="term" value="P:proteolysis involved in protein catabolic process"/>
    <property type="evidence" value="ECO:0007669"/>
    <property type="project" value="TreeGrafter"/>
</dbReference>
<keyword evidence="10" id="KW-1185">Reference proteome</keyword>
<dbReference type="Proteomes" id="UP000193642">
    <property type="component" value="Unassembled WGS sequence"/>
</dbReference>
<keyword evidence="2" id="KW-0645">Protease</keyword>
<organism evidence="9 10">
    <name type="scientific">Rhizoclosmatium globosum</name>
    <dbReference type="NCBI Taxonomy" id="329046"/>
    <lineage>
        <taxon>Eukaryota</taxon>
        <taxon>Fungi</taxon>
        <taxon>Fungi incertae sedis</taxon>
        <taxon>Chytridiomycota</taxon>
        <taxon>Chytridiomycota incertae sedis</taxon>
        <taxon>Chytridiomycetes</taxon>
        <taxon>Chytridiales</taxon>
        <taxon>Chytriomycetaceae</taxon>
        <taxon>Rhizoclosmatium</taxon>
    </lineage>
</organism>
<dbReference type="InterPro" id="IPR001261">
    <property type="entry name" value="ArgE/DapE_CS"/>
</dbReference>
<feature type="domain" description="Peptidase M20 dimerisation" evidence="8">
    <location>
        <begin position="287"/>
        <end position="428"/>
    </location>
</feature>
<comment type="caution">
    <text evidence="9">The sequence shown here is derived from an EMBL/GenBank/DDBJ whole genome shotgun (WGS) entry which is preliminary data.</text>
</comment>
<evidence type="ECO:0000256" key="7">
    <source>
        <dbReference type="PIRSR" id="PIRSR037217-2"/>
    </source>
</evidence>
<evidence type="ECO:0000256" key="2">
    <source>
        <dbReference type="ARBA" id="ARBA00022670"/>
    </source>
</evidence>
<name>A0A1Y2CTK8_9FUNG</name>
<feature type="binding site" evidence="7">
    <location>
        <position position="239"/>
    </location>
    <ligand>
        <name>Zn(2+)</name>
        <dbReference type="ChEBI" id="CHEBI:29105"/>
        <label>1</label>
    </ligand>
</feature>
<dbReference type="PROSITE" id="PS00758">
    <property type="entry name" value="ARGE_DAPE_CPG2_1"/>
    <property type="match status" value="1"/>
</dbReference>
<dbReference type="PROSITE" id="PS00759">
    <property type="entry name" value="ARGE_DAPE_CPG2_2"/>
    <property type="match status" value="1"/>
</dbReference>
<dbReference type="Gene3D" id="1.10.150.900">
    <property type="match status" value="1"/>
</dbReference>
<feature type="binding site" evidence="7">
    <location>
        <position position="545"/>
    </location>
    <ligand>
        <name>Zn(2+)</name>
        <dbReference type="ChEBI" id="CHEBI:29105"/>
        <label>1</label>
    </ligand>
</feature>
<dbReference type="AlphaFoldDB" id="A0A1Y2CTK8"/>
<dbReference type="GO" id="GO:0000328">
    <property type="term" value="C:fungal-type vacuole lumen"/>
    <property type="evidence" value="ECO:0007669"/>
    <property type="project" value="TreeGrafter"/>
</dbReference>
<evidence type="ECO:0000256" key="1">
    <source>
        <dbReference type="ARBA" id="ARBA00006247"/>
    </source>
</evidence>
<keyword evidence="5 7" id="KW-0862">Zinc</keyword>
<accession>A0A1Y2CTK8</accession>
<dbReference type="STRING" id="329046.A0A1Y2CTK8"/>
<feature type="binding site" evidence="7">
    <location>
        <position position="167"/>
    </location>
    <ligand>
        <name>Zn(2+)</name>
        <dbReference type="ChEBI" id="CHEBI:29105"/>
        <label>2</label>
    </ligand>
</feature>
<dbReference type="Gene3D" id="3.40.630.10">
    <property type="entry name" value="Zn peptidases"/>
    <property type="match status" value="1"/>
</dbReference>
<dbReference type="SUPFAM" id="SSF53187">
    <property type="entry name" value="Zn-dependent exopeptidases"/>
    <property type="match status" value="1"/>
</dbReference>
<evidence type="ECO:0000259" key="8">
    <source>
        <dbReference type="Pfam" id="PF07687"/>
    </source>
</evidence>
<proteinExistence type="inferred from homology"/>
<dbReference type="OrthoDB" id="3064516at2759"/>
<sequence length="573" mass="62607">MAGEATPLARPWQSSNRLKSSTKGFIVLAVVLVMIVAQTELVASKWEQRQPTSSSRSLFTCPQLGPLNPSKGSKTWLDRFESRDFVNAAVERFSGAIQIPTESFDNVKVVHSTKIQEDNFVRFKDHLLTSFPKIRDTLNLTIINTHSLLFTWQGTTPTTAPLLLMSHMDVVPVLPETLSQWTHPPFSGHIDHPNDWIYGRGSVDTKGTVMASLEAIESLLAVGFTPRATVYVSFGHDEEKGGFAGAKEVSKYMENVLGLGGRVGMVVDEGLDSFTEEAGVSVVTVAVAEKGIATFEVVVETHGGHSSVPPRNTGVGVMAQIVAAVEARPFPVVLSERNPFLRTVVCKDEYAGVVDTIVREGLRGFYEGGREVLAEYLASKSLASRYRMATSQAVTKINGGLKVNALPEVVTAYIQDRVSMDSSTAEVLDVTWKNILPVAKELGLGFKVINIGEVVYEWVPPAGSNVGNVTITLPLTGLEPSPVSPTDNDAWRVMEGTIHSVYEEAGKKVIVAPGLMNGNTDTKFFWGLSKNIYRFAPVMGGEGYHTVNERASIKGYIKAIKFYHELIRNYDEI</sequence>
<dbReference type="PIRSF" id="PIRSF037217">
    <property type="entry name" value="Carboxypeptidase_S"/>
    <property type="match status" value="1"/>
</dbReference>
<dbReference type="Pfam" id="PF01546">
    <property type="entry name" value="Peptidase_M20"/>
    <property type="match status" value="1"/>
</dbReference>
<dbReference type="InterPro" id="IPR036264">
    <property type="entry name" value="Bact_exopeptidase_dim_dom"/>
</dbReference>
<dbReference type="GO" id="GO:0046872">
    <property type="term" value="F:metal ion binding"/>
    <property type="evidence" value="ECO:0007669"/>
    <property type="project" value="UniProtKB-KW"/>
</dbReference>
<feature type="binding site" evidence="7">
    <location>
        <position position="268"/>
    </location>
    <ligand>
        <name>Zn(2+)</name>
        <dbReference type="ChEBI" id="CHEBI:29105"/>
        <label>2</label>
    </ligand>
</feature>
<evidence type="ECO:0000256" key="6">
    <source>
        <dbReference type="PIRSR" id="PIRSR037217-1"/>
    </source>
</evidence>
<evidence type="ECO:0000256" key="4">
    <source>
        <dbReference type="ARBA" id="ARBA00022801"/>
    </source>
</evidence>